<evidence type="ECO:0008006" key="3">
    <source>
        <dbReference type="Google" id="ProtNLM"/>
    </source>
</evidence>
<gene>
    <name evidence="1" type="ORF">AOPFMNJM_3312</name>
</gene>
<evidence type="ECO:0000313" key="1">
    <source>
        <dbReference type="EMBL" id="GJE07980.1"/>
    </source>
</evidence>
<dbReference type="Proteomes" id="UP001055102">
    <property type="component" value="Unassembled WGS sequence"/>
</dbReference>
<accession>A0ABQ4SXN8</accession>
<proteinExistence type="predicted"/>
<dbReference type="RefSeq" id="WP_238277410.1">
    <property type="nucleotide sequence ID" value="NZ_BPQR01000058.1"/>
</dbReference>
<name>A0ABQ4SXN8_9HYPH</name>
<dbReference type="EMBL" id="BPQR01000058">
    <property type="protein sequence ID" value="GJE07980.1"/>
    <property type="molecule type" value="Genomic_DNA"/>
</dbReference>
<sequence length="146" mass="16429">MFKIARLSTVRMIIDTAAQFGSDVQYTEWDGHAEDFKLPNKDLVGLVGFSCTENDKFHDLNFGIGIMVIDDPSLVRATNYADLFYQRLQAQKRFPMFNDDGSRTGFEAVIFDGTSVSPMTRVDYRPTFDIQVSARVTRAGTLPAQT</sequence>
<protein>
    <recommendedName>
        <fullName evidence="3">Tail terminator</fullName>
    </recommendedName>
</protein>
<reference evidence="1" key="2">
    <citation type="submission" date="2021-08" db="EMBL/GenBank/DDBJ databases">
        <authorList>
            <person name="Tani A."/>
            <person name="Ola A."/>
            <person name="Ogura Y."/>
            <person name="Katsura K."/>
            <person name="Hayashi T."/>
        </authorList>
    </citation>
    <scope>NUCLEOTIDE SEQUENCE</scope>
    <source>
        <strain evidence="1">LMG 23639</strain>
    </source>
</reference>
<reference evidence="1" key="1">
    <citation type="journal article" date="2021" name="Front. Microbiol.">
        <title>Comprehensive Comparative Genomics and Phenotyping of Methylobacterium Species.</title>
        <authorList>
            <person name="Alessa O."/>
            <person name="Ogura Y."/>
            <person name="Fujitani Y."/>
            <person name="Takami H."/>
            <person name="Hayashi T."/>
            <person name="Sahin N."/>
            <person name="Tani A."/>
        </authorList>
    </citation>
    <scope>NUCLEOTIDE SEQUENCE</scope>
    <source>
        <strain evidence="1">LMG 23639</strain>
    </source>
</reference>
<keyword evidence="2" id="KW-1185">Reference proteome</keyword>
<evidence type="ECO:0000313" key="2">
    <source>
        <dbReference type="Proteomes" id="UP001055102"/>
    </source>
</evidence>
<comment type="caution">
    <text evidence="1">The sequence shown here is derived from an EMBL/GenBank/DDBJ whole genome shotgun (WGS) entry which is preliminary data.</text>
</comment>
<organism evidence="1 2">
    <name type="scientific">Methylobacterium jeotgali</name>
    <dbReference type="NCBI Taxonomy" id="381630"/>
    <lineage>
        <taxon>Bacteria</taxon>
        <taxon>Pseudomonadati</taxon>
        <taxon>Pseudomonadota</taxon>
        <taxon>Alphaproteobacteria</taxon>
        <taxon>Hyphomicrobiales</taxon>
        <taxon>Methylobacteriaceae</taxon>
        <taxon>Methylobacterium</taxon>
    </lineage>
</organism>